<reference evidence="1" key="1">
    <citation type="submission" date="2020-11" db="EMBL/GenBank/DDBJ databases">
        <authorList>
            <consortium name="DOE Joint Genome Institute"/>
            <person name="Ahrendt S."/>
            <person name="Riley R."/>
            <person name="Andreopoulos W."/>
            <person name="Labutti K."/>
            <person name="Pangilinan J."/>
            <person name="Ruiz-Duenas F.J."/>
            <person name="Barrasa J.M."/>
            <person name="Sanchez-Garcia M."/>
            <person name="Camarero S."/>
            <person name="Miyauchi S."/>
            <person name="Serrano A."/>
            <person name="Linde D."/>
            <person name="Babiker R."/>
            <person name="Drula E."/>
            <person name="Ayuso-Fernandez I."/>
            <person name="Pacheco R."/>
            <person name="Padilla G."/>
            <person name="Ferreira P."/>
            <person name="Barriuso J."/>
            <person name="Kellner H."/>
            <person name="Castanera R."/>
            <person name="Alfaro M."/>
            <person name="Ramirez L."/>
            <person name="Pisabarro A.G."/>
            <person name="Kuo A."/>
            <person name="Tritt A."/>
            <person name="Lipzen A."/>
            <person name="He G."/>
            <person name="Yan M."/>
            <person name="Ng V."/>
            <person name="Cullen D."/>
            <person name="Martin F."/>
            <person name="Rosso M.-N."/>
            <person name="Henrissat B."/>
            <person name="Hibbett D."/>
            <person name="Martinez A.T."/>
            <person name="Grigoriev I.V."/>
        </authorList>
    </citation>
    <scope>NUCLEOTIDE SEQUENCE</scope>
    <source>
        <strain evidence="1">CIRM-BRFM 674</strain>
    </source>
</reference>
<name>A0A9P5YNX9_9AGAR</name>
<gene>
    <name evidence="1" type="ORF">BDN70DRAFT_886770</name>
</gene>
<proteinExistence type="predicted"/>
<keyword evidence="2" id="KW-1185">Reference proteome</keyword>
<dbReference type="EMBL" id="MU155511">
    <property type="protein sequence ID" value="KAF9472662.1"/>
    <property type="molecule type" value="Genomic_DNA"/>
</dbReference>
<evidence type="ECO:0000313" key="1">
    <source>
        <dbReference type="EMBL" id="KAF9472662.1"/>
    </source>
</evidence>
<dbReference type="Proteomes" id="UP000807469">
    <property type="component" value="Unassembled WGS sequence"/>
</dbReference>
<accession>A0A9P5YNX9</accession>
<dbReference type="AlphaFoldDB" id="A0A9P5YNX9"/>
<sequence length="211" mass="24410">MSAQDNSQTFTVPPTNAHIPLKDSGTRVDVDAWCAQMRSDMGLRLTYMKDFNKTEAEFYEWFDNDFQHRLRLIKAVSGARPTPDNESIHYTQIPSVDNYPSLTIRWWLDLDERAIKYNFDFLDRTTGEPISPTNLKIQRWEVDFWYTIKSVGESMKINPSIRFVGPPRWLALPGARLRLLRASDDCVLGEAIVPQMPSREGTTQYFPSKTL</sequence>
<evidence type="ECO:0000313" key="2">
    <source>
        <dbReference type="Proteomes" id="UP000807469"/>
    </source>
</evidence>
<comment type="caution">
    <text evidence="1">The sequence shown here is derived from an EMBL/GenBank/DDBJ whole genome shotgun (WGS) entry which is preliminary data.</text>
</comment>
<protein>
    <submittedName>
        <fullName evidence="1">Uncharacterized protein</fullName>
    </submittedName>
</protein>
<organism evidence="1 2">
    <name type="scientific">Pholiota conissans</name>
    <dbReference type="NCBI Taxonomy" id="109636"/>
    <lineage>
        <taxon>Eukaryota</taxon>
        <taxon>Fungi</taxon>
        <taxon>Dikarya</taxon>
        <taxon>Basidiomycota</taxon>
        <taxon>Agaricomycotina</taxon>
        <taxon>Agaricomycetes</taxon>
        <taxon>Agaricomycetidae</taxon>
        <taxon>Agaricales</taxon>
        <taxon>Agaricineae</taxon>
        <taxon>Strophariaceae</taxon>
        <taxon>Pholiota</taxon>
    </lineage>
</organism>